<evidence type="ECO:0000313" key="3">
    <source>
        <dbReference type="EMBL" id="NYF90398.1"/>
    </source>
</evidence>
<protein>
    <submittedName>
        <fullName evidence="3">Two-component system sensor histidine kinase AlgZ</fullName>
        <ecNumber evidence="3">2.7.13.3</ecNumber>
    </submittedName>
</protein>
<dbReference type="PANTHER" id="PTHR34220">
    <property type="entry name" value="SENSOR HISTIDINE KINASE YPDA"/>
    <property type="match status" value="1"/>
</dbReference>
<feature type="transmembrane region" description="Helical" evidence="1">
    <location>
        <begin position="109"/>
        <end position="126"/>
    </location>
</feature>
<evidence type="ECO:0000313" key="4">
    <source>
        <dbReference type="Proteomes" id="UP000564385"/>
    </source>
</evidence>
<dbReference type="SUPFAM" id="SSF55874">
    <property type="entry name" value="ATPase domain of HSP90 chaperone/DNA topoisomerase II/histidine kinase"/>
    <property type="match status" value="1"/>
</dbReference>
<evidence type="ECO:0000259" key="2">
    <source>
        <dbReference type="Pfam" id="PF06580"/>
    </source>
</evidence>
<feature type="transmembrane region" description="Helical" evidence="1">
    <location>
        <begin position="65"/>
        <end position="89"/>
    </location>
</feature>
<organism evidence="3 4">
    <name type="scientific">Tunturiibacter lichenicola</name>
    <dbReference type="NCBI Taxonomy" id="2051959"/>
    <lineage>
        <taxon>Bacteria</taxon>
        <taxon>Pseudomonadati</taxon>
        <taxon>Acidobacteriota</taxon>
        <taxon>Terriglobia</taxon>
        <taxon>Terriglobales</taxon>
        <taxon>Acidobacteriaceae</taxon>
        <taxon>Tunturiibacter</taxon>
    </lineage>
</organism>
<keyword evidence="1" id="KW-0472">Membrane</keyword>
<dbReference type="InterPro" id="IPR010559">
    <property type="entry name" value="Sig_transdc_His_kin_internal"/>
</dbReference>
<dbReference type="GO" id="GO:0016020">
    <property type="term" value="C:membrane"/>
    <property type="evidence" value="ECO:0007669"/>
    <property type="project" value="InterPro"/>
</dbReference>
<dbReference type="InterPro" id="IPR036890">
    <property type="entry name" value="HATPase_C_sf"/>
</dbReference>
<gene>
    <name evidence="3" type="ORF">HDF08_002465</name>
</gene>
<dbReference type="Proteomes" id="UP000564385">
    <property type="component" value="Unassembled WGS sequence"/>
</dbReference>
<dbReference type="EC" id="2.7.13.3" evidence="3"/>
<dbReference type="EMBL" id="JACCCU010000001">
    <property type="protein sequence ID" value="NYF90398.1"/>
    <property type="molecule type" value="Genomic_DNA"/>
</dbReference>
<keyword evidence="3" id="KW-0418">Kinase</keyword>
<evidence type="ECO:0000256" key="1">
    <source>
        <dbReference type="SAM" id="Phobius"/>
    </source>
</evidence>
<dbReference type="Pfam" id="PF06580">
    <property type="entry name" value="His_kinase"/>
    <property type="match status" value="1"/>
</dbReference>
<name>A0A852VBW6_9BACT</name>
<dbReference type="InterPro" id="IPR050640">
    <property type="entry name" value="Bact_2-comp_sensor_kinase"/>
</dbReference>
<dbReference type="AlphaFoldDB" id="A0A852VBW6"/>
<feature type="domain" description="Signal transduction histidine kinase internal region" evidence="2">
    <location>
        <begin position="149"/>
        <end position="229"/>
    </location>
</feature>
<comment type="caution">
    <text evidence="3">The sequence shown here is derived from an EMBL/GenBank/DDBJ whole genome shotgun (WGS) entry which is preliminary data.</text>
</comment>
<dbReference type="PANTHER" id="PTHR34220:SF7">
    <property type="entry name" value="SENSOR HISTIDINE KINASE YPDA"/>
    <property type="match status" value="1"/>
</dbReference>
<accession>A0A852VBW6</accession>
<dbReference type="Gene3D" id="3.30.565.10">
    <property type="entry name" value="Histidine kinase-like ATPase, C-terminal domain"/>
    <property type="match status" value="1"/>
</dbReference>
<proteinExistence type="predicted"/>
<reference evidence="3 4" key="1">
    <citation type="submission" date="2020-07" db="EMBL/GenBank/DDBJ databases">
        <title>Genomic Encyclopedia of Type Strains, Phase IV (KMG-V): Genome sequencing to study the core and pangenomes of soil and plant-associated prokaryotes.</title>
        <authorList>
            <person name="Whitman W."/>
        </authorList>
    </citation>
    <scope>NUCLEOTIDE SEQUENCE [LARGE SCALE GENOMIC DNA]</scope>
    <source>
        <strain evidence="3 4">M8UP22</strain>
    </source>
</reference>
<dbReference type="GO" id="GO:0000155">
    <property type="term" value="F:phosphorelay sensor kinase activity"/>
    <property type="evidence" value="ECO:0007669"/>
    <property type="project" value="InterPro"/>
</dbReference>
<keyword evidence="1" id="KW-0812">Transmembrane</keyword>
<keyword evidence="1" id="KW-1133">Transmembrane helix</keyword>
<keyword evidence="3" id="KW-0808">Transferase</keyword>
<feature type="transmembrane region" description="Helical" evidence="1">
    <location>
        <begin position="34"/>
        <end position="58"/>
    </location>
</feature>
<sequence length="357" mass="40120">MLTFWPLQAGGWLLYALAVVTTNVPLWHHRDIVAFRGSFLLCGFLESFVVYAICHALWRRKTSFLFSLLICTFASSVLGCLTATVSYWAENRASTEAESFAWQNVISNVPGSAFVLIAWTGLYFGVQHYKLLETERERAAEAERFARDAQLKALRYQLQPHFLFNTLNAISSLVVTDNAKGATEMIARLADLLRSSLDDPDTHVVPLSEEVRVAHEYLAIERLRFRDRLLVSFNVDPGTLEVPVPRFFLQPLLENAIRHGISHMARPSTVRLESATSDSHLQVSVRNDTNLAREITPHTFSGIGLKNTKQRINEIYGSRGSVETLLLEDGTFVVTIKVPLASKVTSPQNLNSERNDD</sequence>